<comment type="subunit">
    <text evidence="5">Homodimer; the beta-strands of each monomer intercalate to form a hydrophobic core, while the alpha-helices form wings that extend away from the core.</text>
</comment>
<keyword evidence="9" id="KW-1185">Reference proteome</keyword>
<dbReference type="Proteomes" id="UP000036395">
    <property type="component" value="Unassembled WGS sequence"/>
</dbReference>
<keyword evidence="4 5" id="KW-0010">Activator</keyword>
<comment type="similarity">
    <text evidence="5">Belongs to the CsrA/RsmA family.</text>
</comment>
<evidence type="ECO:0000256" key="3">
    <source>
        <dbReference type="ARBA" id="ARBA00022884"/>
    </source>
</evidence>
<evidence type="ECO:0000256" key="4">
    <source>
        <dbReference type="ARBA" id="ARBA00023159"/>
    </source>
</evidence>
<sequence>MLILSRAIDEYISIDQNIKVRIIGVSGAHVRLGVEAPRDVGVHRTEIYERIKNEEAKGVPDSSLSTR</sequence>
<dbReference type="GO" id="GO:0045947">
    <property type="term" value="P:negative regulation of translational initiation"/>
    <property type="evidence" value="ECO:0007669"/>
    <property type="project" value="UniProtKB-UniRule"/>
</dbReference>
<dbReference type="GO" id="GO:0045948">
    <property type="term" value="P:positive regulation of translational initiation"/>
    <property type="evidence" value="ECO:0007669"/>
    <property type="project" value="UniProtKB-UniRule"/>
</dbReference>
<comment type="subcellular location">
    <subcellularLocation>
        <location evidence="5">Cytoplasm</location>
    </subcellularLocation>
</comment>
<dbReference type="OrthoDB" id="9809061at2"/>
<keyword evidence="3 5" id="KW-0694">RNA-binding</keyword>
<dbReference type="GO" id="GO:0048027">
    <property type="term" value="F:mRNA 5'-UTR binding"/>
    <property type="evidence" value="ECO:0007669"/>
    <property type="project" value="UniProtKB-UniRule"/>
</dbReference>
<evidence type="ECO:0000313" key="8">
    <source>
        <dbReference type="Proteomes" id="UP000036395"/>
    </source>
</evidence>
<dbReference type="AlphaFoldDB" id="A0A0J6JHI7"/>
<reference evidence="7 9" key="2">
    <citation type="submission" date="2016-10" db="EMBL/GenBank/DDBJ databases">
        <authorList>
            <person name="Varghese N."/>
            <person name="Submissions S."/>
        </authorList>
    </citation>
    <scope>NUCLEOTIDE SEQUENCE [LARGE SCALE GENOMIC DNA]</scope>
    <source>
        <strain evidence="7 9">BS3652</strain>
    </source>
</reference>
<evidence type="ECO:0000256" key="1">
    <source>
        <dbReference type="ARBA" id="ARBA00022490"/>
    </source>
</evidence>
<dbReference type="PANTHER" id="PTHR34984:SF1">
    <property type="entry name" value="CARBON STORAGE REGULATOR"/>
    <property type="match status" value="1"/>
</dbReference>
<dbReference type="GO" id="GO:0006402">
    <property type="term" value="P:mRNA catabolic process"/>
    <property type="evidence" value="ECO:0007669"/>
    <property type="project" value="InterPro"/>
</dbReference>
<proteinExistence type="inferred from homology"/>
<dbReference type="InterPro" id="IPR003751">
    <property type="entry name" value="CsrA"/>
</dbReference>
<reference evidence="6 8" key="1">
    <citation type="submission" date="2015-02" db="EMBL/GenBank/DDBJ databases">
        <title>Pseudomonas helleri sp. nov. and Pseudomonas weihenstephanensis sp. nov., isolated from raw cows milk.</title>
        <authorList>
            <person name="von Neubeck M."/>
            <person name="Huptas C."/>
            <person name="Wenning M."/>
            <person name="Scherer S."/>
        </authorList>
    </citation>
    <scope>NUCLEOTIDE SEQUENCE [LARGE SCALE GENOMIC DNA]</scope>
    <source>
        <strain evidence="6 8">DSM 21104</strain>
    </source>
</reference>
<protein>
    <recommendedName>
        <fullName evidence="5">Translational regulator CsrA</fullName>
    </recommendedName>
    <alternativeName>
        <fullName evidence="5">Carbon storage regulator</fullName>
    </alternativeName>
</protein>
<keyword evidence="1 5" id="KW-0963">Cytoplasm</keyword>
<evidence type="ECO:0000313" key="6">
    <source>
        <dbReference type="EMBL" id="KMM83232.1"/>
    </source>
</evidence>
<dbReference type="GO" id="GO:0005829">
    <property type="term" value="C:cytosol"/>
    <property type="evidence" value="ECO:0007669"/>
    <property type="project" value="TreeGrafter"/>
</dbReference>
<evidence type="ECO:0000313" key="9">
    <source>
        <dbReference type="Proteomes" id="UP000183155"/>
    </source>
</evidence>
<evidence type="ECO:0000313" key="7">
    <source>
        <dbReference type="EMBL" id="SEC75481.1"/>
    </source>
</evidence>
<dbReference type="NCBIfam" id="NF002469">
    <property type="entry name" value="PRK01712.1"/>
    <property type="match status" value="1"/>
</dbReference>
<dbReference type="RefSeq" id="WP_048383103.1">
    <property type="nucleotide sequence ID" value="NZ_FNRS01000001.1"/>
</dbReference>
<dbReference type="GO" id="GO:0006109">
    <property type="term" value="P:regulation of carbohydrate metabolic process"/>
    <property type="evidence" value="ECO:0007669"/>
    <property type="project" value="UniProtKB-UniRule"/>
</dbReference>
<gene>
    <name evidence="5" type="primary">csrA</name>
    <name evidence="7" type="ORF">SAMN04490203_3052</name>
    <name evidence="6" type="ORF">TU78_18770</name>
</gene>
<comment type="function">
    <text evidence="5">A key translational regulator that binds mRNA to regulate translation initiation and/or mRNA stability. Mediates global changes in gene expression, shifting from rapid growth to stress survival by linking envelope stress, the stringent response and the catabolite repression systems. Usually binds in the 5'-UTR; binding at or near the Shine-Dalgarno sequence prevents ribosome-binding, repressing translation, binding elsewhere in the 5'-UTR can activate translation and/or stabilize the mRNA. Its function is antagonized by small RNA(s).</text>
</comment>
<dbReference type="PANTHER" id="PTHR34984">
    <property type="entry name" value="CARBON STORAGE REGULATOR"/>
    <property type="match status" value="1"/>
</dbReference>
<comment type="caution">
    <text evidence="6">The sequence shown here is derived from an EMBL/GenBank/DDBJ whole genome shotgun (WGS) entry which is preliminary data.</text>
</comment>
<dbReference type="PATRIC" id="fig|47884.3.peg.4253"/>
<accession>A0A0J6JHI7</accession>
<dbReference type="InterPro" id="IPR036107">
    <property type="entry name" value="CsrA_sf"/>
</dbReference>
<dbReference type="HAMAP" id="MF_00167">
    <property type="entry name" value="CsrA"/>
    <property type="match status" value="1"/>
</dbReference>
<keyword evidence="2 5" id="KW-0810">Translation regulation</keyword>
<name>A0A0J6JHI7_PSETA</name>
<organism evidence="6 8">
    <name type="scientific">Pseudomonas taetrolens</name>
    <dbReference type="NCBI Taxonomy" id="47884"/>
    <lineage>
        <taxon>Bacteria</taxon>
        <taxon>Pseudomonadati</taxon>
        <taxon>Pseudomonadota</taxon>
        <taxon>Gammaproteobacteria</taxon>
        <taxon>Pseudomonadales</taxon>
        <taxon>Pseudomonadaceae</taxon>
        <taxon>Pseudomonas</taxon>
    </lineage>
</organism>
<dbReference type="Gene3D" id="2.60.40.4380">
    <property type="entry name" value="Translational regulator CsrA"/>
    <property type="match status" value="1"/>
</dbReference>
<keyword evidence="5" id="KW-0678">Repressor</keyword>
<evidence type="ECO:0000256" key="5">
    <source>
        <dbReference type="HAMAP-Rule" id="MF_00167"/>
    </source>
</evidence>
<dbReference type="NCBIfam" id="TIGR00202">
    <property type="entry name" value="csrA"/>
    <property type="match status" value="1"/>
</dbReference>
<dbReference type="EMBL" id="FNRS01000001">
    <property type="protein sequence ID" value="SEC75481.1"/>
    <property type="molecule type" value="Genomic_DNA"/>
</dbReference>
<dbReference type="EMBL" id="JYLA01000008">
    <property type="protein sequence ID" value="KMM83232.1"/>
    <property type="molecule type" value="Genomic_DNA"/>
</dbReference>
<dbReference type="SUPFAM" id="SSF117130">
    <property type="entry name" value="CsrA-like"/>
    <property type="match status" value="1"/>
</dbReference>
<evidence type="ECO:0000256" key="2">
    <source>
        <dbReference type="ARBA" id="ARBA00022845"/>
    </source>
</evidence>
<dbReference type="Pfam" id="PF02599">
    <property type="entry name" value="CsrA"/>
    <property type="match status" value="1"/>
</dbReference>
<dbReference type="STRING" id="47884.SAMN04490203_3052"/>
<dbReference type="Proteomes" id="UP000183155">
    <property type="component" value="Unassembled WGS sequence"/>
</dbReference>